<dbReference type="InterPro" id="IPR000160">
    <property type="entry name" value="GGDEF_dom"/>
</dbReference>
<keyword evidence="2" id="KW-0472">Membrane</keyword>
<evidence type="ECO:0000313" key="5">
    <source>
        <dbReference type="Proteomes" id="UP000774000"/>
    </source>
</evidence>
<protein>
    <submittedName>
        <fullName evidence="4">Diguanylate cyclase (GGDEF)-like protein</fullName>
    </submittedName>
</protein>
<dbReference type="NCBIfam" id="TIGR00254">
    <property type="entry name" value="GGDEF"/>
    <property type="match status" value="1"/>
</dbReference>
<keyword evidence="1" id="KW-0175">Coiled coil</keyword>
<feature type="coiled-coil region" evidence="1">
    <location>
        <begin position="9"/>
        <end position="36"/>
    </location>
</feature>
<dbReference type="Pfam" id="PF00990">
    <property type="entry name" value="GGDEF"/>
    <property type="match status" value="1"/>
</dbReference>
<dbReference type="Gene3D" id="3.30.70.270">
    <property type="match status" value="1"/>
</dbReference>
<reference evidence="4" key="1">
    <citation type="submission" date="2021-01" db="EMBL/GenBank/DDBJ databases">
        <title>Genomic Encyclopedia of Type Strains, Phase IV (KMG-IV): sequencing the most valuable type-strain genomes for metagenomic binning, comparative biology and taxonomic classification.</title>
        <authorList>
            <person name="Goeker M."/>
        </authorList>
    </citation>
    <scope>NUCLEOTIDE SEQUENCE</scope>
    <source>
        <strain evidence="4">DSM 23230</strain>
    </source>
</reference>
<evidence type="ECO:0000256" key="1">
    <source>
        <dbReference type="SAM" id="Coils"/>
    </source>
</evidence>
<organism evidence="4 5">
    <name type="scientific">Halanaerobacter jeridensis</name>
    <dbReference type="NCBI Taxonomy" id="706427"/>
    <lineage>
        <taxon>Bacteria</taxon>
        <taxon>Bacillati</taxon>
        <taxon>Bacillota</taxon>
        <taxon>Clostridia</taxon>
        <taxon>Halanaerobiales</taxon>
        <taxon>Halobacteroidaceae</taxon>
        <taxon>Halanaerobacter</taxon>
    </lineage>
</organism>
<dbReference type="FunFam" id="3.30.70.270:FF:000001">
    <property type="entry name" value="Diguanylate cyclase domain protein"/>
    <property type="match status" value="1"/>
</dbReference>
<dbReference type="PANTHER" id="PTHR46663:SF2">
    <property type="entry name" value="GGDEF DOMAIN-CONTAINING PROTEIN"/>
    <property type="match status" value="1"/>
</dbReference>
<dbReference type="CDD" id="cd01949">
    <property type="entry name" value="GGDEF"/>
    <property type="match status" value="1"/>
</dbReference>
<evidence type="ECO:0000313" key="4">
    <source>
        <dbReference type="EMBL" id="MBM7557060.1"/>
    </source>
</evidence>
<dbReference type="AlphaFoldDB" id="A0A939BMP4"/>
<evidence type="ECO:0000259" key="3">
    <source>
        <dbReference type="PROSITE" id="PS50887"/>
    </source>
</evidence>
<gene>
    <name evidence="4" type="ORF">JOC47_001914</name>
</gene>
<keyword evidence="5" id="KW-1185">Reference proteome</keyword>
<name>A0A939BMP4_9FIRM</name>
<dbReference type="InterPro" id="IPR043128">
    <property type="entry name" value="Rev_trsase/Diguanyl_cyclase"/>
</dbReference>
<accession>A0A939BMP4</accession>
<feature type="transmembrane region" description="Helical" evidence="2">
    <location>
        <begin position="263"/>
        <end position="286"/>
    </location>
</feature>
<evidence type="ECO:0000256" key="2">
    <source>
        <dbReference type="SAM" id="Phobius"/>
    </source>
</evidence>
<dbReference type="EMBL" id="JAFBDQ010000009">
    <property type="protein sequence ID" value="MBM7557060.1"/>
    <property type="molecule type" value="Genomic_DNA"/>
</dbReference>
<dbReference type="SUPFAM" id="SSF55073">
    <property type="entry name" value="Nucleotide cyclase"/>
    <property type="match status" value="1"/>
</dbReference>
<sequence>MENSILQEISHINDAYKIAEEQLNKEMKEYSILLRNKYRRNPKIETWDLEELKEQFGAYNIYIINSNLKVIKTTFAADQGLDFSDSPGFAKLLRKRLQGDSFTVDRFNISMETGKIKKYSYIPTHDNKYLLELSINVENRYPVLENLDVFADAKKIQNKYKSVEEISFYKFNPDTEEAAIIRNNKKPYINPNISDINEGFVKKTFNSQKIQVKKSPKQNHVSKYIPAIVQEKATASDWWNSFILKIKYNNQIMLNEIKAKRNLFLINFVIMIVVFVTFIAIVIYLLRQFRQLAYYDQLTKLVKRESFAEKFADLAKKNDKEDKKITILFLDIDKFKEINDNFGHNIGDMVLKKIALRLKNNLPQEYVISRLGGDEFTIAITDIASKKEVKKEVSKVVSSFKEPLIIEGSQFFISVSIGVSIYPDHDSSLEGLIKKADYAMYKAKKQQKNYVIYQK</sequence>
<dbReference type="Proteomes" id="UP000774000">
    <property type="component" value="Unassembled WGS sequence"/>
</dbReference>
<dbReference type="InterPro" id="IPR052163">
    <property type="entry name" value="DGC-Regulatory_Protein"/>
</dbReference>
<keyword evidence="2" id="KW-1133">Transmembrane helix</keyword>
<dbReference type="InterPro" id="IPR029787">
    <property type="entry name" value="Nucleotide_cyclase"/>
</dbReference>
<proteinExistence type="predicted"/>
<dbReference type="PROSITE" id="PS50887">
    <property type="entry name" value="GGDEF"/>
    <property type="match status" value="1"/>
</dbReference>
<dbReference type="RefSeq" id="WP_204701829.1">
    <property type="nucleotide sequence ID" value="NZ_JAFBDQ010000009.1"/>
</dbReference>
<dbReference type="PANTHER" id="PTHR46663">
    <property type="entry name" value="DIGUANYLATE CYCLASE DGCT-RELATED"/>
    <property type="match status" value="1"/>
</dbReference>
<dbReference type="SMART" id="SM00267">
    <property type="entry name" value="GGDEF"/>
    <property type="match status" value="1"/>
</dbReference>
<feature type="domain" description="GGDEF" evidence="3">
    <location>
        <begin position="323"/>
        <end position="455"/>
    </location>
</feature>
<comment type="caution">
    <text evidence="4">The sequence shown here is derived from an EMBL/GenBank/DDBJ whole genome shotgun (WGS) entry which is preliminary data.</text>
</comment>
<keyword evidence="2" id="KW-0812">Transmembrane</keyword>